<accession>A0ABT9RB04</accession>
<keyword evidence="2" id="KW-1185">Reference proteome</keyword>
<proteinExistence type="predicted"/>
<dbReference type="EMBL" id="JAUSRB010000002">
    <property type="protein sequence ID" value="MDP9866032.1"/>
    <property type="molecule type" value="Genomic_DNA"/>
</dbReference>
<evidence type="ECO:0000313" key="1">
    <source>
        <dbReference type="EMBL" id="MDP9866032.1"/>
    </source>
</evidence>
<organism evidence="1 2">
    <name type="scientific">Streptosporangium brasiliense</name>
    <dbReference type="NCBI Taxonomy" id="47480"/>
    <lineage>
        <taxon>Bacteria</taxon>
        <taxon>Bacillati</taxon>
        <taxon>Actinomycetota</taxon>
        <taxon>Actinomycetes</taxon>
        <taxon>Streptosporangiales</taxon>
        <taxon>Streptosporangiaceae</taxon>
        <taxon>Streptosporangium</taxon>
    </lineage>
</organism>
<protein>
    <submittedName>
        <fullName evidence="1">Uncharacterized protein</fullName>
    </submittedName>
</protein>
<reference evidence="1 2" key="1">
    <citation type="submission" date="2023-07" db="EMBL/GenBank/DDBJ databases">
        <title>Sequencing the genomes of 1000 actinobacteria strains.</title>
        <authorList>
            <person name="Klenk H.-P."/>
        </authorList>
    </citation>
    <scope>NUCLEOTIDE SEQUENCE [LARGE SCALE GENOMIC DNA]</scope>
    <source>
        <strain evidence="1 2">DSM 44109</strain>
    </source>
</reference>
<dbReference type="Proteomes" id="UP001230426">
    <property type="component" value="Unassembled WGS sequence"/>
</dbReference>
<evidence type="ECO:0000313" key="2">
    <source>
        <dbReference type="Proteomes" id="UP001230426"/>
    </source>
</evidence>
<comment type="caution">
    <text evidence="1">The sequence shown here is derived from an EMBL/GenBank/DDBJ whole genome shotgun (WGS) entry which is preliminary data.</text>
</comment>
<dbReference type="RefSeq" id="WP_306866091.1">
    <property type="nucleotide sequence ID" value="NZ_JAUSRB010000002.1"/>
</dbReference>
<name>A0ABT9RB04_9ACTN</name>
<sequence>MSERITWTMHHFSQANPKGPGQADVPALLRRVADSIEDLGNVEVHDMIMHNEITEDGDWPSLTVYFDYVTDHA</sequence>
<gene>
    <name evidence="1" type="ORF">J2S55_005298</name>
</gene>